<keyword evidence="3" id="KW-1185">Reference proteome</keyword>
<dbReference type="Proteomes" id="UP001610446">
    <property type="component" value="Unassembled WGS sequence"/>
</dbReference>
<dbReference type="SUPFAM" id="SSF52343">
    <property type="entry name" value="Ferredoxin reductase-like, C-terminal NADP-linked domain"/>
    <property type="match status" value="1"/>
</dbReference>
<comment type="caution">
    <text evidence="2">The sequence shown here is derived from an EMBL/GenBank/DDBJ whole genome shotgun (WGS) entry which is preliminary data.</text>
</comment>
<protein>
    <recommendedName>
        <fullName evidence="1">FAD-binding FR-type domain-containing protein</fullName>
    </recommendedName>
</protein>
<feature type="domain" description="FAD-binding FR-type" evidence="1">
    <location>
        <begin position="342"/>
        <end position="464"/>
    </location>
</feature>
<dbReference type="EMBL" id="JBFXLU010000002">
    <property type="protein sequence ID" value="KAL2857973.1"/>
    <property type="molecule type" value="Genomic_DNA"/>
</dbReference>
<dbReference type="SUPFAM" id="SSF63380">
    <property type="entry name" value="Riboflavin synthase domain-like"/>
    <property type="match status" value="1"/>
</dbReference>
<dbReference type="InterPro" id="IPR039261">
    <property type="entry name" value="FNR_nucleotide-bd"/>
</dbReference>
<dbReference type="InterPro" id="IPR012349">
    <property type="entry name" value="Split_barrel_FMN-bd"/>
</dbReference>
<dbReference type="Gene3D" id="3.40.50.80">
    <property type="entry name" value="Nucleotide-binding domain of ferredoxin-NADP reductase (FNR) module"/>
    <property type="match status" value="1"/>
</dbReference>
<evidence type="ECO:0000313" key="3">
    <source>
        <dbReference type="Proteomes" id="UP001610446"/>
    </source>
</evidence>
<dbReference type="Gene3D" id="2.40.30.10">
    <property type="entry name" value="Translation factors"/>
    <property type="match status" value="1"/>
</dbReference>
<evidence type="ECO:0000313" key="2">
    <source>
        <dbReference type="EMBL" id="KAL2857973.1"/>
    </source>
</evidence>
<name>A0ABR4L0B2_9EURO</name>
<dbReference type="PANTHER" id="PTHR42815:SF2">
    <property type="entry name" value="FAD-BINDING, PUTATIVE (AFU_ORTHOLOGUE AFUA_6G07600)-RELATED"/>
    <property type="match status" value="1"/>
</dbReference>
<organism evidence="2 3">
    <name type="scientific">Aspergillus pseudoustus</name>
    <dbReference type="NCBI Taxonomy" id="1810923"/>
    <lineage>
        <taxon>Eukaryota</taxon>
        <taxon>Fungi</taxon>
        <taxon>Dikarya</taxon>
        <taxon>Ascomycota</taxon>
        <taxon>Pezizomycotina</taxon>
        <taxon>Eurotiomycetes</taxon>
        <taxon>Eurotiomycetidae</taxon>
        <taxon>Eurotiales</taxon>
        <taxon>Aspergillaceae</taxon>
        <taxon>Aspergillus</taxon>
        <taxon>Aspergillus subgen. Nidulantes</taxon>
    </lineage>
</organism>
<sequence>MAAILTTSILWHDGEDKMHRMLRVPYQDNPTVPFLTRPAALLMKQSPLIAIGALDHKARPWVSVWGGEEGFATATSYSSFNIRTPVGNTYDPVVESLLLDSAGNGEKPVAFLAVDLETRRRVKLFGKIDSASLDISDEDERIRAGIANLSVHVDGSLGNCPKYLNAKRIVPAPPESKLISETPQLHPSAIDLLNRADTLFISSSHGAQDMDTNIRGGSPGFVRVISNQPSGAVFAYPEYSGNRLYQSLGNLQNTPSAGFVFPDFETGDALFVTGTAEILVGKNASSVLPRSNIVVRVTVTAARFVEKALSFRGLLGKPSPYNPSVRYLTSERVLAAALGDHESTVTATLIKKELITPTIGRFRFRISDPKEAGLWTPGQYAAFSFYDELDMGYSHMKDDDPSSINDDYVRTFTVSSPPGHLLPNGEFEITARKHGNVTNSLFRTSERAGLEVPLKGFGGDFRLTQQTNEILPFIAGGIGITPALAHLPVIDIGQLQLMWSISVKDVALVLDTFRRCPELPGSTTVFVTGFDAQTQESSPELEAVTSFGAQIQYRRMKSQDINLSLAEVWYFCGSPAFKAPVFNWLAGKKVVHEDFSY</sequence>
<evidence type="ECO:0000259" key="1">
    <source>
        <dbReference type="PROSITE" id="PS51384"/>
    </source>
</evidence>
<dbReference type="PROSITE" id="PS51384">
    <property type="entry name" value="FAD_FR"/>
    <property type="match status" value="1"/>
</dbReference>
<accession>A0ABR4L0B2</accession>
<dbReference type="Gene3D" id="2.30.110.10">
    <property type="entry name" value="Electron Transport, Fmn-binding Protein, Chain A"/>
    <property type="match status" value="1"/>
</dbReference>
<dbReference type="CDD" id="cd06197">
    <property type="entry name" value="FNR_like_2"/>
    <property type="match status" value="1"/>
</dbReference>
<gene>
    <name evidence="2" type="ORF">BJY01DRAFT_71459</name>
</gene>
<dbReference type="InterPro" id="IPR017938">
    <property type="entry name" value="Riboflavin_synthase-like_b-brl"/>
</dbReference>
<reference evidence="2 3" key="1">
    <citation type="submission" date="2024-07" db="EMBL/GenBank/DDBJ databases">
        <title>Section-level genome sequencing and comparative genomics of Aspergillus sections Usti and Cavernicolus.</title>
        <authorList>
            <consortium name="Lawrence Berkeley National Laboratory"/>
            <person name="Nybo J.L."/>
            <person name="Vesth T.C."/>
            <person name="Theobald S."/>
            <person name="Frisvad J.C."/>
            <person name="Larsen T.O."/>
            <person name="Kjaerboelling I."/>
            <person name="Rothschild-Mancinelli K."/>
            <person name="Lyhne E.K."/>
            <person name="Kogle M.E."/>
            <person name="Barry K."/>
            <person name="Clum A."/>
            <person name="Na H."/>
            <person name="Ledsgaard L."/>
            <person name="Lin J."/>
            <person name="Lipzen A."/>
            <person name="Kuo A."/>
            <person name="Riley R."/>
            <person name="Mondo S."/>
            <person name="Labutti K."/>
            <person name="Haridas S."/>
            <person name="Pangalinan J."/>
            <person name="Salamov A.A."/>
            <person name="Simmons B.A."/>
            <person name="Magnuson J.K."/>
            <person name="Chen J."/>
            <person name="Drula E."/>
            <person name="Henrissat B."/>
            <person name="Wiebenga A."/>
            <person name="Lubbers R.J."/>
            <person name="Gomes A.C."/>
            <person name="Makela M.R."/>
            <person name="Stajich J."/>
            <person name="Grigoriev I.V."/>
            <person name="Mortensen U.H."/>
            <person name="De Vries R.P."/>
            <person name="Baker S.E."/>
            <person name="Andersen M.R."/>
        </authorList>
    </citation>
    <scope>NUCLEOTIDE SEQUENCE [LARGE SCALE GENOMIC DNA]</scope>
    <source>
        <strain evidence="2 3">CBS 123904</strain>
    </source>
</reference>
<proteinExistence type="predicted"/>
<dbReference type="InterPro" id="IPR017927">
    <property type="entry name" value="FAD-bd_FR_type"/>
</dbReference>
<dbReference type="PANTHER" id="PTHR42815">
    <property type="entry name" value="FAD-BINDING, PUTATIVE (AFU_ORTHOLOGUE AFUA_6G07600)-RELATED"/>
    <property type="match status" value="1"/>
</dbReference>